<evidence type="ECO:0000256" key="11">
    <source>
        <dbReference type="ARBA" id="ARBA00022801"/>
    </source>
</evidence>
<dbReference type="OrthoDB" id="6287070at2759"/>
<dbReference type="PROSITE" id="PS50245">
    <property type="entry name" value="CAP_GLY_2"/>
    <property type="match status" value="1"/>
</dbReference>
<keyword evidence="13" id="KW-0862">Zinc</keyword>
<dbReference type="KEGG" id="pret:103465561"/>
<dbReference type="Bgee" id="ENSPREG00000022295">
    <property type="expression patterns" value="Expressed in caudal fin and 1 other cell type or tissue"/>
</dbReference>
<evidence type="ECO:0000313" key="18">
    <source>
        <dbReference type="Proteomes" id="UP000242638"/>
    </source>
</evidence>
<reference evidence="17" key="3">
    <citation type="submission" date="2025-09" db="UniProtKB">
        <authorList>
            <consortium name="Ensembl"/>
        </authorList>
    </citation>
    <scope>IDENTIFICATION</scope>
    <source>
        <strain evidence="17">Guanapo</strain>
    </source>
</reference>
<comment type="catalytic activity">
    <reaction evidence="1">
        <text>Thiol-dependent hydrolysis of ester, thioester, amide, peptide and isopeptide bonds formed by the C-terminal Gly of ubiquitin (a 76-residue protein attached to proteins as an intracellular targeting signal).</text>
        <dbReference type="EC" id="3.4.19.12"/>
    </reaction>
</comment>
<dbReference type="GO" id="GO:0005813">
    <property type="term" value="C:centrosome"/>
    <property type="evidence" value="ECO:0007669"/>
    <property type="project" value="UniProtKB-SubCell"/>
</dbReference>
<evidence type="ECO:0000256" key="6">
    <source>
        <dbReference type="ARBA" id="ARBA00022490"/>
    </source>
</evidence>
<reference evidence="18" key="1">
    <citation type="submission" date="2013-11" db="EMBL/GenBank/DDBJ databases">
        <title>The genomic landscape of the Guanapo guppy.</title>
        <authorList>
            <person name="Kuenstner A."/>
            <person name="Dreyer C."/>
        </authorList>
    </citation>
    <scope>NUCLEOTIDE SEQUENCE</scope>
    <source>
        <strain evidence="18">Guanapo</strain>
    </source>
</reference>
<dbReference type="GO" id="GO:0006508">
    <property type="term" value="P:proteolysis"/>
    <property type="evidence" value="ECO:0007669"/>
    <property type="project" value="UniProtKB-KW"/>
</dbReference>
<dbReference type="PANTHER" id="PTHR11830">
    <property type="entry name" value="40S RIBOSOMAL PROTEIN S3A"/>
    <property type="match status" value="1"/>
</dbReference>
<dbReference type="InterPro" id="IPR036859">
    <property type="entry name" value="CAP-Gly_dom_sf"/>
</dbReference>
<dbReference type="FunFam" id="3.90.70.10:FF:000009">
    <property type="entry name" value="Putative ubiquitin carboxyl-terminal hydrolase CYLD"/>
    <property type="match status" value="1"/>
</dbReference>
<dbReference type="RefSeq" id="XP_008408760.1">
    <property type="nucleotide sequence ID" value="XM_008410538.2"/>
</dbReference>
<dbReference type="STRING" id="8081.ENSPREP00000032899"/>
<evidence type="ECO:0000259" key="15">
    <source>
        <dbReference type="PROSITE" id="PS50235"/>
    </source>
</evidence>
<evidence type="ECO:0000256" key="10">
    <source>
        <dbReference type="ARBA" id="ARBA00022786"/>
    </source>
</evidence>
<dbReference type="OMA" id="TYPLSRH"/>
<dbReference type="Gene3D" id="3.90.70.10">
    <property type="entry name" value="Cysteine proteinases"/>
    <property type="match status" value="1"/>
</dbReference>
<evidence type="ECO:0000313" key="17">
    <source>
        <dbReference type="Ensembl" id="ENSPREP00000032899.1"/>
    </source>
</evidence>
<keyword evidence="11" id="KW-0378">Hydrolase</keyword>
<evidence type="ECO:0000256" key="1">
    <source>
        <dbReference type="ARBA" id="ARBA00000707"/>
    </source>
</evidence>
<keyword evidence="7" id="KW-0597">Phosphoprotein</keyword>
<reference evidence="17" key="2">
    <citation type="submission" date="2025-08" db="UniProtKB">
        <authorList>
            <consortium name="Ensembl"/>
        </authorList>
    </citation>
    <scope>IDENTIFICATION</scope>
    <source>
        <strain evidence="17">Guanapo</strain>
    </source>
</reference>
<protein>
    <recommendedName>
        <fullName evidence="5">ubiquitinyl hydrolase 1</fullName>
        <ecNumber evidence="5">3.4.19.12</ecNumber>
    </recommendedName>
</protein>
<evidence type="ECO:0000256" key="7">
    <source>
        <dbReference type="ARBA" id="ARBA00022553"/>
    </source>
</evidence>
<dbReference type="Gene3D" id="2.30.30.190">
    <property type="entry name" value="CAP Gly-rich-like domain"/>
    <property type="match status" value="1"/>
</dbReference>
<dbReference type="SUPFAM" id="SSF74924">
    <property type="entry name" value="Cap-Gly domain"/>
    <property type="match status" value="1"/>
</dbReference>
<dbReference type="PROSITE" id="PS50235">
    <property type="entry name" value="USP_3"/>
    <property type="match status" value="1"/>
</dbReference>
<dbReference type="GO" id="GO:0016579">
    <property type="term" value="P:protein deubiquitination"/>
    <property type="evidence" value="ECO:0007669"/>
    <property type="project" value="InterPro"/>
</dbReference>
<name>A0A3P9QFP2_POERE</name>
<keyword evidence="8" id="KW-0645">Protease</keyword>
<dbReference type="Pfam" id="PF00443">
    <property type="entry name" value="UCH"/>
    <property type="match status" value="1"/>
</dbReference>
<feature type="domain" description="USP" evidence="15">
    <location>
        <begin position="355"/>
        <end position="669"/>
    </location>
</feature>
<evidence type="ECO:0000256" key="12">
    <source>
        <dbReference type="ARBA" id="ARBA00022807"/>
    </source>
</evidence>
<organism evidence="17 18">
    <name type="scientific">Poecilia reticulata</name>
    <name type="common">Guppy</name>
    <name type="synonym">Acanthophacelus reticulatus</name>
    <dbReference type="NCBI Taxonomy" id="8081"/>
    <lineage>
        <taxon>Eukaryota</taxon>
        <taxon>Metazoa</taxon>
        <taxon>Chordata</taxon>
        <taxon>Craniata</taxon>
        <taxon>Vertebrata</taxon>
        <taxon>Euteleostomi</taxon>
        <taxon>Actinopterygii</taxon>
        <taxon>Neopterygii</taxon>
        <taxon>Teleostei</taxon>
        <taxon>Neoteleostei</taxon>
        <taxon>Acanthomorphata</taxon>
        <taxon>Ovalentaria</taxon>
        <taxon>Atherinomorphae</taxon>
        <taxon>Cyprinodontiformes</taxon>
        <taxon>Poeciliidae</taxon>
        <taxon>Poeciliinae</taxon>
        <taxon>Poecilia</taxon>
    </lineage>
</organism>
<evidence type="ECO:0000256" key="2">
    <source>
        <dbReference type="ARBA" id="ARBA00004300"/>
    </source>
</evidence>
<evidence type="ECO:0000256" key="14">
    <source>
        <dbReference type="SAM" id="MobiDB-lite"/>
    </source>
</evidence>
<dbReference type="Pfam" id="PF01302">
    <property type="entry name" value="CAP_GLY"/>
    <property type="match status" value="1"/>
</dbReference>
<comment type="subcellular location">
    <subcellularLocation>
        <location evidence="2">Cytoplasm</location>
        <location evidence="2">Cytoskeleton</location>
        <location evidence="2">Microtubule organizing center</location>
        <location evidence="2">Centrosome</location>
    </subcellularLocation>
    <subcellularLocation>
        <location evidence="3">Cytoplasm</location>
        <location evidence="3">Perinuclear region</location>
    </subcellularLocation>
</comment>
<accession>A0A3P9QFP2</accession>
<feature type="domain" description="CAP-Gly" evidence="16">
    <location>
        <begin position="257"/>
        <end position="300"/>
    </location>
</feature>
<dbReference type="GO" id="GO:0048471">
    <property type="term" value="C:perinuclear region of cytoplasm"/>
    <property type="evidence" value="ECO:0007669"/>
    <property type="project" value="UniProtKB-SubCell"/>
</dbReference>
<evidence type="ECO:0000256" key="13">
    <source>
        <dbReference type="ARBA" id="ARBA00022833"/>
    </source>
</evidence>
<evidence type="ECO:0000256" key="5">
    <source>
        <dbReference type="ARBA" id="ARBA00012759"/>
    </source>
</evidence>
<feature type="region of interest" description="Disordered" evidence="14">
    <location>
        <begin position="200"/>
        <end position="231"/>
    </location>
</feature>
<dbReference type="GO" id="GO:0004843">
    <property type="term" value="F:cysteine-type deubiquitinase activity"/>
    <property type="evidence" value="ECO:0007669"/>
    <property type="project" value="UniProtKB-EC"/>
</dbReference>
<sequence>MEPKAASKDRFFIVIRGKSRRGFCRGCIGRVETETGRGELTGLMYGCSSNAGSPKNGGSVRTEDAYPLTRHQAQLLLYISSPSRRLEILCNPQLFLAICELTPGDLVVIRYKKGHVPGVVKNLMQIGKKESKDDLNMLGFEVEFVDSEDNLSPKQLGPLPIFSASDIIQVVPSYSVPLGLQYRDIKRDGSTGKVVMRINSMPSTGTSRRQVTKSQSERSVAPGRTQSEPPVPLEVGSLVEVVNNAGVAVYGVIRWLGIPEGKPETWAGVELDYEVVGCSDGVYKDQRYFTCKENCALFVPITKCSPDSRFLCSFTETETFNTTEIPPVPAYEESEEDAPPVPESEAASLFVGKMKGIQGHINSCYLDATLFSLFSSSVTVDAICNKPADKERPITCILKSIVNRLRRQGFVPAQSVMNFRKKLGCETFSKNEKDPEEFISVLFQKVLCIKPLLKLRSEGGNSHGAYTLQIFLEKEQMGQTPTVQKLLDTSCMSGDIKFETMPSCLIIQMPRCGSKYKMFSHIIPSTELDVTDLLFNSPRECFICGQMAKFECVQCLPDHKLQPGRIKQYCSTCNTQVHTHRSRCSHSPQALTVPEGVAADSPLPRRTMQLFGVLCIQTSHFVSFVKYGPDSHSWLFFDSMADRHGDDEKGYSVPEVRACPELGDFLGQPEEELTRANPALAPELVCRLLCDSYMYLYHSPKCQSRSQATENRSSV</sequence>
<dbReference type="GeneTree" id="ENSGT00390000018123"/>
<dbReference type="InterPro" id="IPR000938">
    <property type="entry name" value="CAP-Gly_domain"/>
</dbReference>
<evidence type="ECO:0000259" key="16">
    <source>
        <dbReference type="PROSITE" id="PS50245"/>
    </source>
</evidence>
<dbReference type="SUPFAM" id="SSF54001">
    <property type="entry name" value="Cysteine proteinases"/>
    <property type="match status" value="1"/>
</dbReference>
<keyword evidence="12" id="KW-0788">Thiol protease</keyword>
<dbReference type="GO" id="GO:0046872">
    <property type="term" value="F:metal ion binding"/>
    <property type="evidence" value="ECO:0007669"/>
    <property type="project" value="UniProtKB-KW"/>
</dbReference>
<dbReference type="InterPro" id="IPR028889">
    <property type="entry name" value="USP"/>
</dbReference>
<evidence type="ECO:0000256" key="9">
    <source>
        <dbReference type="ARBA" id="ARBA00022723"/>
    </source>
</evidence>
<dbReference type="AlphaFoldDB" id="A0A3P9QFP2"/>
<feature type="compositionally biased region" description="Polar residues" evidence="14">
    <location>
        <begin position="200"/>
        <end position="228"/>
    </location>
</feature>
<dbReference type="Ensembl" id="ENSPRET00000033274.1">
    <property type="protein sequence ID" value="ENSPREP00000032899.1"/>
    <property type="gene ID" value="ENSPREG00000022295.1"/>
</dbReference>
<keyword evidence="9" id="KW-0479">Metal-binding</keyword>
<dbReference type="InterPro" id="IPR001394">
    <property type="entry name" value="Peptidase_C19_UCH"/>
</dbReference>
<keyword evidence="10" id="KW-0833">Ubl conjugation pathway</keyword>
<dbReference type="InterPro" id="IPR038765">
    <property type="entry name" value="Papain-like_cys_pep_sf"/>
</dbReference>
<keyword evidence="6" id="KW-0963">Cytoplasm</keyword>
<dbReference type="GO" id="GO:1904888">
    <property type="term" value="P:cranial skeletal system development"/>
    <property type="evidence" value="ECO:0007669"/>
    <property type="project" value="Ensembl"/>
</dbReference>
<dbReference type="Proteomes" id="UP000242638">
    <property type="component" value="Unassembled WGS sequence"/>
</dbReference>
<comment type="similarity">
    <text evidence="4">Belongs to the peptidase C19 family.</text>
</comment>
<evidence type="ECO:0000256" key="8">
    <source>
        <dbReference type="ARBA" id="ARBA00022670"/>
    </source>
</evidence>
<evidence type="ECO:0000256" key="4">
    <source>
        <dbReference type="ARBA" id="ARBA00009085"/>
    </source>
</evidence>
<evidence type="ECO:0000256" key="3">
    <source>
        <dbReference type="ARBA" id="ARBA00004556"/>
    </source>
</evidence>
<keyword evidence="18" id="KW-1185">Reference proteome</keyword>
<dbReference type="SMART" id="SM01052">
    <property type="entry name" value="CAP_GLY"/>
    <property type="match status" value="1"/>
</dbReference>
<dbReference type="CTD" id="564158"/>
<dbReference type="EC" id="3.4.19.12" evidence="5"/>
<dbReference type="GeneID" id="103465561"/>
<proteinExistence type="inferred from homology"/>